<evidence type="ECO:0000313" key="2">
    <source>
        <dbReference type="Proteomes" id="UP000054166"/>
    </source>
</evidence>
<dbReference type="AlphaFoldDB" id="A0A0C3F3M6"/>
<evidence type="ECO:0000313" key="1">
    <source>
        <dbReference type="EMBL" id="KIM74546.1"/>
    </source>
</evidence>
<dbReference type="InParanoid" id="A0A0C3F3M6"/>
<reference evidence="1 2" key="1">
    <citation type="submission" date="2014-04" db="EMBL/GenBank/DDBJ databases">
        <authorList>
            <consortium name="DOE Joint Genome Institute"/>
            <person name="Kuo A."/>
            <person name="Tarkka M."/>
            <person name="Buscot F."/>
            <person name="Kohler A."/>
            <person name="Nagy L.G."/>
            <person name="Floudas D."/>
            <person name="Copeland A."/>
            <person name="Barry K.W."/>
            <person name="Cichocki N."/>
            <person name="Veneault-Fourrey C."/>
            <person name="LaButti K."/>
            <person name="Lindquist E.A."/>
            <person name="Lipzen A."/>
            <person name="Lundell T."/>
            <person name="Morin E."/>
            <person name="Murat C."/>
            <person name="Sun H."/>
            <person name="Tunlid A."/>
            <person name="Henrissat B."/>
            <person name="Grigoriev I.V."/>
            <person name="Hibbett D.S."/>
            <person name="Martin F."/>
            <person name="Nordberg H.P."/>
            <person name="Cantor M.N."/>
            <person name="Hua S.X."/>
        </authorList>
    </citation>
    <scope>NUCLEOTIDE SEQUENCE [LARGE SCALE GENOMIC DNA]</scope>
    <source>
        <strain evidence="1 2">F 1598</strain>
    </source>
</reference>
<sequence>MNGWLDRLPEKYAYLKEENSSKRDLTGSPKKNLKALNAVAAKRTEESCLAWTVTIVGEGVRRVINNTRARAIDRSEIQVRSINVEFCEQWPKKDVNAWKGLVKRIQRSQRKIKADEITARGKQRPNFGEAVLAPDLHPTRTCILDASPPTLSSPTSVHSMHPIFKDDRISIVAPARIAASKIGGAAGSLVLLGTTDEVRVQLWEHGQVYY</sequence>
<dbReference type="EMBL" id="KN833059">
    <property type="protein sequence ID" value="KIM74546.1"/>
    <property type="molecule type" value="Genomic_DNA"/>
</dbReference>
<protein>
    <submittedName>
        <fullName evidence="1">Uncharacterized protein</fullName>
    </submittedName>
</protein>
<proteinExistence type="predicted"/>
<keyword evidence="2" id="KW-1185">Reference proteome</keyword>
<reference evidence="2" key="2">
    <citation type="submission" date="2015-01" db="EMBL/GenBank/DDBJ databases">
        <title>Evolutionary Origins and Diversification of the Mycorrhizal Mutualists.</title>
        <authorList>
            <consortium name="DOE Joint Genome Institute"/>
            <consortium name="Mycorrhizal Genomics Consortium"/>
            <person name="Kohler A."/>
            <person name="Kuo A."/>
            <person name="Nagy L.G."/>
            <person name="Floudas D."/>
            <person name="Copeland A."/>
            <person name="Barry K.W."/>
            <person name="Cichocki N."/>
            <person name="Veneault-Fourrey C."/>
            <person name="LaButti K."/>
            <person name="Lindquist E.A."/>
            <person name="Lipzen A."/>
            <person name="Lundell T."/>
            <person name="Morin E."/>
            <person name="Murat C."/>
            <person name="Riley R."/>
            <person name="Ohm R."/>
            <person name="Sun H."/>
            <person name="Tunlid A."/>
            <person name="Henrissat B."/>
            <person name="Grigoriev I.V."/>
            <person name="Hibbett D.S."/>
            <person name="Martin F."/>
        </authorList>
    </citation>
    <scope>NUCLEOTIDE SEQUENCE [LARGE SCALE GENOMIC DNA]</scope>
    <source>
        <strain evidence="2">F 1598</strain>
    </source>
</reference>
<name>A0A0C3F3M6_PILCF</name>
<accession>A0A0C3F3M6</accession>
<dbReference type="Proteomes" id="UP000054166">
    <property type="component" value="Unassembled WGS sequence"/>
</dbReference>
<gene>
    <name evidence="1" type="ORF">PILCRDRAFT_800925</name>
</gene>
<dbReference type="HOGENOM" id="CLU_1310554_0_0_1"/>
<organism evidence="1 2">
    <name type="scientific">Piloderma croceum (strain F 1598)</name>
    <dbReference type="NCBI Taxonomy" id="765440"/>
    <lineage>
        <taxon>Eukaryota</taxon>
        <taxon>Fungi</taxon>
        <taxon>Dikarya</taxon>
        <taxon>Basidiomycota</taxon>
        <taxon>Agaricomycotina</taxon>
        <taxon>Agaricomycetes</taxon>
        <taxon>Agaricomycetidae</taxon>
        <taxon>Atheliales</taxon>
        <taxon>Atheliaceae</taxon>
        <taxon>Piloderma</taxon>
    </lineage>
</organism>